<organism evidence="2 3">
    <name type="scientific">Fluviicola chungangensis</name>
    <dbReference type="NCBI Taxonomy" id="2597671"/>
    <lineage>
        <taxon>Bacteria</taxon>
        <taxon>Pseudomonadati</taxon>
        <taxon>Bacteroidota</taxon>
        <taxon>Flavobacteriia</taxon>
        <taxon>Flavobacteriales</taxon>
        <taxon>Crocinitomicaceae</taxon>
        <taxon>Fluviicola</taxon>
    </lineage>
</organism>
<dbReference type="OrthoDB" id="9782977at2"/>
<dbReference type="RefSeq" id="WP_144334001.1">
    <property type="nucleotide sequence ID" value="NZ_VLPL01000008.1"/>
</dbReference>
<dbReference type="InterPro" id="IPR008503">
    <property type="entry name" value="Asp_endopeptidase"/>
</dbReference>
<dbReference type="PANTHER" id="PTHR38037:SF2">
    <property type="entry name" value="ATP-DEPENDENT ZINC PROTEASE DOMAIN-CONTAINING PROTEIN-RELATED"/>
    <property type="match status" value="1"/>
</dbReference>
<protein>
    <submittedName>
        <fullName evidence="2">Peptidase</fullName>
    </submittedName>
</protein>
<name>A0A556MMM7_9FLAO</name>
<evidence type="ECO:0000259" key="1">
    <source>
        <dbReference type="Pfam" id="PF05618"/>
    </source>
</evidence>
<evidence type="ECO:0000313" key="2">
    <source>
        <dbReference type="EMBL" id="TSJ41190.1"/>
    </source>
</evidence>
<keyword evidence="3" id="KW-1185">Reference proteome</keyword>
<comment type="caution">
    <text evidence="2">The sequence shown here is derived from an EMBL/GenBank/DDBJ whole genome shotgun (WGS) entry which is preliminary data.</text>
</comment>
<dbReference type="InterPro" id="IPR021109">
    <property type="entry name" value="Peptidase_aspartic_dom_sf"/>
</dbReference>
<sequence length="148" mass="16906">MEVVNKKIIGRKDLVSFPEFELTNVPVKIDSGAYSSSMHCQSIEIIEFGDKEQLRVVFLDSGISGYTGKEVIFDEFKTKIVKSSNGVAQERFFVKGTVRLFGETYETVFSLTERTGLRNPILLGRRLLNKRFLIDTSKTNCSYKYENK</sequence>
<reference evidence="2 3" key="1">
    <citation type="submission" date="2019-07" db="EMBL/GenBank/DDBJ databases">
        <authorList>
            <person name="Huq M.A."/>
        </authorList>
    </citation>
    <scope>NUCLEOTIDE SEQUENCE [LARGE SCALE GENOMIC DNA]</scope>
    <source>
        <strain evidence="2 3">MAH-3</strain>
    </source>
</reference>
<feature type="domain" description="Retropepsin-like aspartic endopeptidase" evidence="1">
    <location>
        <begin position="8"/>
        <end position="140"/>
    </location>
</feature>
<dbReference type="SUPFAM" id="SSF50630">
    <property type="entry name" value="Acid proteases"/>
    <property type="match status" value="1"/>
</dbReference>
<dbReference type="AlphaFoldDB" id="A0A556MMM7"/>
<accession>A0A556MMM7</accession>
<dbReference type="Pfam" id="PF05618">
    <property type="entry name" value="Zn_protease"/>
    <property type="match status" value="1"/>
</dbReference>
<dbReference type="Proteomes" id="UP000316008">
    <property type="component" value="Unassembled WGS sequence"/>
</dbReference>
<proteinExistence type="predicted"/>
<gene>
    <name evidence="2" type="ORF">FO442_14865</name>
</gene>
<dbReference type="Gene3D" id="2.40.70.10">
    <property type="entry name" value="Acid Proteases"/>
    <property type="match status" value="1"/>
</dbReference>
<evidence type="ECO:0000313" key="3">
    <source>
        <dbReference type="Proteomes" id="UP000316008"/>
    </source>
</evidence>
<dbReference type="EMBL" id="VLPL01000008">
    <property type="protein sequence ID" value="TSJ41190.1"/>
    <property type="molecule type" value="Genomic_DNA"/>
</dbReference>
<dbReference type="PANTHER" id="PTHR38037">
    <property type="entry name" value="ZN_PROTEASE DOMAIN-CONTAINING PROTEIN"/>
    <property type="match status" value="1"/>
</dbReference>